<keyword evidence="4 10" id="KW-0808">Transferase</keyword>
<dbReference type="PANTHER" id="PTHR43442">
    <property type="entry name" value="GLUCONOKINASE-RELATED"/>
    <property type="match status" value="1"/>
</dbReference>
<keyword evidence="12" id="KW-1185">Reference proteome</keyword>
<evidence type="ECO:0000313" key="11">
    <source>
        <dbReference type="EMBL" id="GCD20732.1"/>
    </source>
</evidence>
<dbReference type="OrthoDB" id="9795716at2"/>
<dbReference type="EMBL" id="BHYL01000189">
    <property type="protein sequence ID" value="GCD20732.1"/>
    <property type="molecule type" value="Genomic_DNA"/>
</dbReference>
<comment type="similarity">
    <text evidence="2 10">Belongs to the gluconokinase GntK/GntV family.</text>
</comment>
<evidence type="ECO:0000256" key="9">
    <source>
        <dbReference type="ARBA" id="ARBA00048090"/>
    </source>
</evidence>
<dbReference type="RefSeq" id="WP_124343240.1">
    <property type="nucleotide sequence ID" value="NZ_BHYL01000189.1"/>
</dbReference>
<dbReference type="GO" id="GO:0005737">
    <property type="term" value="C:cytoplasm"/>
    <property type="evidence" value="ECO:0007669"/>
    <property type="project" value="TreeGrafter"/>
</dbReference>
<dbReference type="AlphaFoldDB" id="A0A401V1F2"/>
<dbReference type="NCBIfam" id="TIGR01313">
    <property type="entry name" value="therm_gnt_kin"/>
    <property type="match status" value="1"/>
</dbReference>
<gene>
    <name evidence="11" type="ORF">CTKZ_22940</name>
</gene>
<dbReference type="Gene3D" id="3.40.50.300">
    <property type="entry name" value="P-loop containing nucleotide triphosphate hydrolases"/>
    <property type="match status" value="1"/>
</dbReference>
<dbReference type="InterPro" id="IPR027417">
    <property type="entry name" value="P-loop_NTPase"/>
</dbReference>
<comment type="caution">
    <text evidence="11">The sequence shown here is derived from an EMBL/GenBank/DDBJ whole genome shotgun (WGS) entry which is preliminary data.</text>
</comment>
<evidence type="ECO:0000256" key="10">
    <source>
        <dbReference type="RuleBase" id="RU363066"/>
    </source>
</evidence>
<keyword evidence="7 10" id="KW-0067">ATP-binding</keyword>
<reference evidence="11 12" key="1">
    <citation type="submission" date="2018-11" db="EMBL/GenBank/DDBJ databases">
        <title>Draft genome sequence of Cellulomonas takizawaensis strain TKZ-21.</title>
        <authorList>
            <person name="Yamamura H."/>
            <person name="Hayashi T."/>
            <person name="Hamada M."/>
            <person name="Serisawa Y."/>
            <person name="Matsuyama K."/>
            <person name="Nakagawa Y."/>
            <person name="Otoguro M."/>
            <person name="Yanagida F."/>
            <person name="Hayakawa M."/>
        </authorList>
    </citation>
    <scope>NUCLEOTIDE SEQUENCE [LARGE SCALE GENOMIC DNA]</scope>
    <source>
        <strain evidence="11 12">TKZ-21</strain>
    </source>
</reference>
<dbReference type="CDD" id="cd02021">
    <property type="entry name" value="GntK"/>
    <property type="match status" value="1"/>
</dbReference>
<dbReference type="FunFam" id="3.40.50.300:FF:000522">
    <property type="entry name" value="Gluconokinase"/>
    <property type="match status" value="1"/>
</dbReference>
<sequence>MPVEHVVVMGVAGSGKTTVGRLLAERLARPYAEADAFHPPENVAKMAAGTPLTDDDRAPWLAAIRDWLTARARDGQDTVVTCSALKVAYRDVLRDAEGRVRFLHLSGPGELIADRMAHRAGHFMPTSLLPSQLATLEPLTDAEDGVTVVVDVPPADVVERALRALHPDGPV</sequence>
<evidence type="ECO:0000313" key="12">
    <source>
        <dbReference type="Proteomes" id="UP000288246"/>
    </source>
</evidence>
<proteinExistence type="inferred from homology"/>
<evidence type="ECO:0000256" key="5">
    <source>
        <dbReference type="ARBA" id="ARBA00022741"/>
    </source>
</evidence>
<dbReference type="GO" id="GO:0046316">
    <property type="term" value="F:gluconokinase activity"/>
    <property type="evidence" value="ECO:0007669"/>
    <property type="project" value="UniProtKB-EC"/>
</dbReference>
<evidence type="ECO:0000256" key="7">
    <source>
        <dbReference type="ARBA" id="ARBA00022840"/>
    </source>
</evidence>
<evidence type="ECO:0000256" key="1">
    <source>
        <dbReference type="ARBA" id="ARBA00004761"/>
    </source>
</evidence>
<dbReference type="GO" id="GO:0019521">
    <property type="term" value="P:D-gluconate metabolic process"/>
    <property type="evidence" value="ECO:0007669"/>
    <property type="project" value="UniProtKB-KW"/>
</dbReference>
<evidence type="ECO:0000256" key="3">
    <source>
        <dbReference type="ARBA" id="ARBA00012054"/>
    </source>
</evidence>
<evidence type="ECO:0000256" key="8">
    <source>
        <dbReference type="ARBA" id="ARBA00023064"/>
    </source>
</evidence>
<keyword evidence="8" id="KW-0311">Gluconate utilization</keyword>
<name>A0A401V1F2_9CELL</name>
<evidence type="ECO:0000256" key="4">
    <source>
        <dbReference type="ARBA" id="ARBA00022679"/>
    </source>
</evidence>
<organism evidence="11 12">
    <name type="scientific">Cellulomonas algicola</name>
    <dbReference type="NCBI Taxonomy" id="2071633"/>
    <lineage>
        <taxon>Bacteria</taxon>
        <taxon>Bacillati</taxon>
        <taxon>Actinomycetota</taxon>
        <taxon>Actinomycetes</taxon>
        <taxon>Micrococcales</taxon>
        <taxon>Cellulomonadaceae</taxon>
        <taxon>Cellulomonas</taxon>
    </lineage>
</organism>
<accession>A0A401V1F2</accession>
<dbReference type="Proteomes" id="UP000288246">
    <property type="component" value="Unassembled WGS sequence"/>
</dbReference>
<keyword evidence="6 10" id="KW-0418">Kinase</keyword>
<comment type="pathway">
    <text evidence="1">Carbohydrate acid metabolism.</text>
</comment>
<keyword evidence="5 10" id="KW-0547">Nucleotide-binding</keyword>
<dbReference type="GO" id="GO:0005524">
    <property type="term" value="F:ATP binding"/>
    <property type="evidence" value="ECO:0007669"/>
    <property type="project" value="UniProtKB-KW"/>
</dbReference>
<evidence type="ECO:0000256" key="6">
    <source>
        <dbReference type="ARBA" id="ARBA00022777"/>
    </source>
</evidence>
<comment type="catalytic activity">
    <reaction evidence="9 10">
        <text>D-gluconate + ATP = 6-phospho-D-gluconate + ADP + H(+)</text>
        <dbReference type="Rhea" id="RHEA:19433"/>
        <dbReference type="ChEBI" id="CHEBI:15378"/>
        <dbReference type="ChEBI" id="CHEBI:18391"/>
        <dbReference type="ChEBI" id="CHEBI:30616"/>
        <dbReference type="ChEBI" id="CHEBI:58759"/>
        <dbReference type="ChEBI" id="CHEBI:456216"/>
        <dbReference type="EC" id="2.7.1.12"/>
    </reaction>
</comment>
<dbReference type="Pfam" id="PF13671">
    <property type="entry name" value="AAA_33"/>
    <property type="match status" value="1"/>
</dbReference>
<dbReference type="EC" id="2.7.1.12" evidence="3 10"/>
<protein>
    <recommendedName>
        <fullName evidence="3 10">Gluconokinase</fullName>
        <ecNumber evidence="3 10">2.7.1.12</ecNumber>
    </recommendedName>
</protein>
<dbReference type="InterPro" id="IPR006001">
    <property type="entry name" value="Therm_gnt_kin"/>
</dbReference>
<dbReference type="PANTHER" id="PTHR43442:SF3">
    <property type="entry name" value="GLUCONOKINASE-RELATED"/>
    <property type="match status" value="1"/>
</dbReference>
<evidence type="ECO:0000256" key="2">
    <source>
        <dbReference type="ARBA" id="ARBA00008420"/>
    </source>
</evidence>
<dbReference type="SUPFAM" id="SSF52540">
    <property type="entry name" value="P-loop containing nucleoside triphosphate hydrolases"/>
    <property type="match status" value="1"/>
</dbReference>